<reference evidence="1 2" key="1">
    <citation type="submission" date="2024-10" db="EMBL/GenBank/DDBJ databases">
        <title>The Natural Products Discovery Center: Release of the First 8490 Sequenced Strains for Exploring Actinobacteria Biosynthetic Diversity.</title>
        <authorList>
            <person name="Kalkreuter E."/>
            <person name="Kautsar S.A."/>
            <person name="Yang D."/>
            <person name="Bader C.D."/>
            <person name="Teijaro C.N."/>
            <person name="Fluegel L."/>
            <person name="Davis C.M."/>
            <person name="Simpson J.R."/>
            <person name="Lauterbach L."/>
            <person name="Steele A.D."/>
            <person name="Gui C."/>
            <person name="Meng S."/>
            <person name="Li G."/>
            <person name="Viehrig K."/>
            <person name="Ye F."/>
            <person name="Su P."/>
            <person name="Kiefer A.F."/>
            <person name="Nichols A."/>
            <person name="Cepeda A.J."/>
            <person name="Yan W."/>
            <person name="Fan B."/>
            <person name="Jiang Y."/>
            <person name="Adhikari A."/>
            <person name="Zheng C.-J."/>
            <person name="Schuster L."/>
            <person name="Cowan T.M."/>
            <person name="Smanski M.J."/>
            <person name="Chevrette M.G."/>
            <person name="De Carvalho L.P.S."/>
            <person name="Shen B."/>
        </authorList>
    </citation>
    <scope>NUCLEOTIDE SEQUENCE [LARGE SCALE GENOMIC DNA]</scope>
    <source>
        <strain evidence="1 2">NPDC021253</strain>
    </source>
</reference>
<keyword evidence="2" id="KW-1185">Reference proteome</keyword>
<proteinExistence type="predicted"/>
<evidence type="ECO:0000313" key="1">
    <source>
        <dbReference type="EMBL" id="MFI0796927.1"/>
    </source>
</evidence>
<organism evidence="1 2">
    <name type="scientific">Micromonospora rubida</name>
    <dbReference type="NCBI Taxonomy" id="2697657"/>
    <lineage>
        <taxon>Bacteria</taxon>
        <taxon>Bacillati</taxon>
        <taxon>Actinomycetota</taxon>
        <taxon>Actinomycetes</taxon>
        <taxon>Micromonosporales</taxon>
        <taxon>Micromonosporaceae</taxon>
        <taxon>Micromonospora</taxon>
    </lineage>
</organism>
<dbReference type="Proteomes" id="UP001611075">
    <property type="component" value="Unassembled WGS sequence"/>
</dbReference>
<evidence type="ECO:0008006" key="3">
    <source>
        <dbReference type="Google" id="ProtNLM"/>
    </source>
</evidence>
<sequence>MWGIDMEVRAIFELPVHIWVMCDALDATYPTGYDKLRFNIVMPDDRPPVGGAPPMPGVESRPEVGEQVVWVKEYAAFIPESLRPATALHRVIVTDVEGPSYDHKSWFTPEHQLAAYINRWFNDVRTWTEVLTGQDLDPNHRVYDAESVGAGLTFIEPPHDGALGFTMTTPRVLPLRAQEWADILGFVREGKEPPLEEVLSRDARAAFRRDAYRRAIIDAATALEIALGRHVCSHADQLSERQRGRISERTALGGYVSIAEDSGLPLAVSVDRLRWLNSLRNDAAHRGAAPGHSEAGAAVKMMIEFLAVYGQFPRTGGSEPDGGELVLATS</sequence>
<name>A0ABW7SXB2_9ACTN</name>
<dbReference type="EMBL" id="JBIRPU010000038">
    <property type="protein sequence ID" value="MFI0796927.1"/>
    <property type="molecule type" value="Genomic_DNA"/>
</dbReference>
<gene>
    <name evidence="1" type="ORF">ACH4OY_30225</name>
</gene>
<dbReference type="RefSeq" id="WP_396685493.1">
    <property type="nucleotide sequence ID" value="NZ_JBIRPU010000038.1"/>
</dbReference>
<comment type="caution">
    <text evidence="1">The sequence shown here is derived from an EMBL/GenBank/DDBJ whole genome shotgun (WGS) entry which is preliminary data.</text>
</comment>
<accession>A0ABW7SXB2</accession>
<protein>
    <recommendedName>
        <fullName evidence="3">ApeA N-terminal domain-containing protein</fullName>
    </recommendedName>
</protein>
<evidence type="ECO:0000313" key="2">
    <source>
        <dbReference type="Proteomes" id="UP001611075"/>
    </source>
</evidence>